<dbReference type="InterPro" id="IPR010321">
    <property type="entry name" value="DUF922"/>
</dbReference>
<keyword evidence="1" id="KW-0732">Signal</keyword>
<dbReference type="Pfam" id="PF06037">
    <property type="entry name" value="DUF922"/>
    <property type="match status" value="1"/>
</dbReference>
<dbReference type="RefSeq" id="WP_150086023.1">
    <property type="nucleotide sequence ID" value="NZ_VWSF01000001.1"/>
</dbReference>
<proteinExistence type="predicted"/>
<comment type="caution">
    <text evidence="2">The sequence shown here is derived from an EMBL/GenBank/DDBJ whole genome shotgun (WGS) entry which is preliminary data.</text>
</comment>
<feature type="signal peptide" evidence="1">
    <location>
        <begin position="1"/>
        <end position="22"/>
    </location>
</feature>
<organism evidence="2 3">
    <name type="scientific">Adhaeribacter rhizoryzae</name>
    <dbReference type="NCBI Taxonomy" id="2607907"/>
    <lineage>
        <taxon>Bacteria</taxon>
        <taxon>Pseudomonadati</taxon>
        <taxon>Bacteroidota</taxon>
        <taxon>Cytophagia</taxon>
        <taxon>Cytophagales</taxon>
        <taxon>Hymenobacteraceae</taxon>
        <taxon>Adhaeribacter</taxon>
    </lineage>
</organism>
<dbReference type="EMBL" id="VWSF01000001">
    <property type="protein sequence ID" value="KAA5549027.1"/>
    <property type="molecule type" value="Genomic_DNA"/>
</dbReference>
<dbReference type="Proteomes" id="UP000323426">
    <property type="component" value="Unassembled WGS sequence"/>
</dbReference>
<gene>
    <name evidence="2" type="ORF">F0145_00025</name>
</gene>
<feature type="chain" id="PRO_5024416978" evidence="1">
    <location>
        <begin position="23"/>
        <end position="180"/>
    </location>
</feature>
<dbReference type="AlphaFoldDB" id="A0A5M6DNG5"/>
<protein>
    <submittedName>
        <fullName evidence="2">DUF922 domain-containing protein</fullName>
    </submittedName>
</protein>
<evidence type="ECO:0000313" key="2">
    <source>
        <dbReference type="EMBL" id="KAA5549027.1"/>
    </source>
</evidence>
<evidence type="ECO:0000313" key="3">
    <source>
        <dbReference type="Proteomes" id="UP000323426"/>
    </source>
</evidence>
<name>A0A5M6DNG5_9BACT</name>
<reference evidence="2 3" key="1">
    <citation type="submission" date="2019-09" db="EMBL/GenBank/DDBJ databases">
        <title>Genome sequence and assembly of Adhaeribacter sp.</title>
        <authorList>
            <person name="Chhetri G."/>
        </authorList>
    </citation>
    <scope>NUCLEOTIDE SEQUENCE [LARGE SCALE GENOMIC DNA]</scope>
    <source>
        <strain evidence="2 3">DK36</strain>
    </source>
</reference>
<keyword evidence="3" id="KW-1185">Reference proteome</keyword>
<accession>A0A5M6DNG5</accession>
<sequence length="180" mass="20663">MMKSFWLLLFSLLIAFSGLAQGRDSLIYSPDRQLTWADFKGKPKFSDQASGAQITVTINLKLKKVNFWTGKAKYDAFAVAFTDASWVKTAYKDAYTLAHEQLHFDIAHLYAETLELELNNLDKSGRQPEQVEKLLQKYIKQMTDYQKLYDQETSGGNNIARQKEWAAKIKKDLSIINKVL</sequence>
<evidence type="ECO:0000256" key="1">
    <source>
        <dbReference type="SAM" id="SignalP"/>
    </source>
</evidence>